<dbReference type="InterPro" id="IPR020845">
    <property type="entry name" value="AMP-binding_CS"/>
</dbReference>
<gene>
    <name evidence="10" type="ORF">pdam_00012542</name>
</gene>
<dbReference type="Proteomes" id="UP000275408">
    <property type="component" value="Unassembled WGS sequence"/>
</dbReference>
<evidence type="ECO:0000313" key="11">
    <source>
        <dbReference type="Proteomes" id="UP000275408"/>
    </source>
</evidence>
<dbReference type="InterPro" id="IPR000873">
    <property type="entry name" value="AMP-dep_synth/lig_dom"/>
</dbReference>
<evidence type="ECO:0000256" key="2">
    <source>
        <dbReference type="ARBA" id="ARBA00022598"/>
    </source>
</evidence>
<name>A0A3M6TTZ2_POCDA</name>
<evidence type="ECO:0000256" key="1">
    <source>
        <dbReference type="ARBA" id="ARBA00006432"/>
    </source>
</evidence>
<dbReference type="PANTHER" id="PTHR43201">
    <property type="entry name" value="ACYL-COA SYNTHETASE"/>
    <property type="match status" value="1"/>
</dbReference>
<dbReference type="Pfam" id="PF13193">
    <property type="entry name" value="AMP-binding_C"/>
    <property type="match status" value="1"/>
</dbReference>
<dbReference type="STRING" id="46731.A0A3M6TTZ2"/>
<comment type="similarity">
    <text evidence="1">Belongs to the ATP-dependent AMP-binding enzyme family.</text>
</comment>
<dbReference type="OMA" id="MFIAMQN"/>
<dbReference type="FunFam" id="3.30.300.30:FF:000008">
    <property type="entry name" value="2,3-dihydroxybenzoate-AMP ligase"/>
    <property type="match status" value="1"/>
</dbReference>
<evidence type="ECO:0000256" key="7">
    <source>
        <dbReference type="ARBA" id="ARBA00048277"/>
    </source>
</evidence>
<comment type="caution">
    <text evidence="10">The sequence shown here is derived from an EMBL/GenBank/DDBJ whole genome shotgun (WGS) entry which is preliminary data.</text>
</comment>
<comment type="function">
    <text evidence="3">Acyl-CoA synthases catalyze the initial reaction in fatty acid metabolism, by forming a thioester with CoA. Has some preference toward medium-chain substrates. Plays a role in adipocyte differentiation.</text>
</comment>
<dbReference type="OrthoDB" id="10253115at2759"/>
<comment type="catalytic activity">
    <reaction evidence="7">
        <text>a medium-chain fatty acid + ATP + CoA = a medium-chain fatty acyl-CoA + AMP + diphosphate</text>
        <dbReference type="Rhea" id="RHEA:48340"/>
        <dbReference type="ChEBI" id="CHEBI:30616"/>
        <dbReference type="ChEBI" id="CHEBI:33019"/>
        <dbReference type="ChEBI" id="CHEBI:57287"/>
        <dbReference type="ChEBI" id="CHEBI:59558"/>
        <dbReference type="ChEBI" id="CHEBI:90546"/>
        <dbReference type="ChEBI" id="CHEBI:456215"/>
        <dbReference type="EC" id="6.2.1.2"/>
    </reaction>
</comment>
<dbReference type="Pfam" id="PF00501">
    <property type="entry name" value="AMP-binding"/>
    <property type="match status" value="1"/>
</dbReference>
<feature type="domain" description="AMP-dependent synthetase/ligase" evidence="8">
    <location>
        <begin position="69"/>
        <end position="461"/>
    </location>
</feature>
<evidence type="ECO:0000256" key="6">
    <source>
        <dbReference type="ARBA" id="ARBA00047319"/>
    </source>
</evidence>
<dbReference type="PANTHER" id="PTHR43201:SF5">
    <property type="entry name" value="MEDIUM-CHAIN ACYL-COA LIGASE ACSF2, MITOCHONDRIAL"/>
    <property type="match status" value="1"/>
</dbReference>
<reference evidence="10 11" key="1">
    <citation type="journal article" date="2018" name="Sci. Rep.">
        <title>Comparative analysis of the Pocillopora damicornis genome highlights role of immune system in coral evolution.</title>
        <authorList>
            <person name="Cunning R."/>
            <person name="Bay R.A."/>
            <person name="Gillette P."/>
            <person name="Baker A.C."/>
            <person name="Traylor-Knowles N."/>
        </authorList>
    </citation>
    <scope>NUCLEOTIDE SEQUENCE [LARGE SCALE GENOMIC DNA]</scope>
    <source>
        <strain evidence="10">RSMAS</strain>
        <tissue evidence="10">Whole animal</tissue>
    </source>
</reference>
<dbReference type="FunFam" id="3.40.50.12780:FF:000003">
    <property type="entry name" value="Long-chain-fatty-acid--CoA ligase FadD"/>
    <property type="match status" value="1"/>
</dbReference>
<dbReference type="SUPFAM" id="SSF56801">
    <property type="entry name" value="Acetyl-CoA synthetase-like"/>
    <property type="match status" value="1"/>
</dbReference>
<evidence type="ECO:0000259" key="9">
    <source>
        <dbReference type="Pfam" id="PF13193"/>
    </source>
</evidence>
<accession>A0A3M6TTZ2</accession>
<feature type="domain" description="AMP-binding enzyme C-terminal" evidence="9">
    <location>
        <begin position="512"/>
        <end position="587"/>
    </location>
</feature>
<evidence type="ECO:0000256" key="4">
    <source>
        <dbReference type="ARBA" id="ARBA00039009"/>
    </source>
</evidence>
<dbReference type="InterPro" id="IPR025110">
    <property type="entry name" value="AMP-bd_C"/>
</dbReference>
<keyword evidence="11" id="KW-1185">Reference proteome</keyword>
<dbReference type="Gene3D" id="3.40.50.12780">
    <property type="entry name" value="N-terminal domain of ligase-like"/>
    <property type="match status" value="1"/>
</dbReference>
<dbReference type="GO" id="GO:0006631">
    <property type="term" value="P:fatty acid metabolic process"/>
    <property type="evidence" value="ECO:0007669"/>
    <property type="project" value="TreeGrafter"/>
</dbReference>
<keyword evidence="2" id="KW-0436">Ligase</keyword>
<evidence type="ECO:0000313" key="10">
    <source>
        <dbReference type="EMBL" id="RMX44882.1"/>
    </source>
</evidence>
<dbReference type="Gene3D" id="3.30.300.30">
    <property type="match status" value="1"/>
</dbReference>
<comment type="catalytic activity">
    <reaction evidence="6">
        <text>octanoate + ATP + CoA = octanoyl-CoA + AMP + diphosphate</text>
        <dbReference type="Rhea" id="RHEA:33631"/>
        <dbReference type="ChEBI" id="CHEBI:25646"/>
        <dbReference type="ChEBI" id="CHEBI:30616"/>
        <dbReference type="ChEBI" id="CHEBI:33019"/>
        <dbReference type="ChEBI" id="CHEBI:57287"/>
        <dbReference type="ChEBI" id="CHEBI:57386"/>
        <dbReference type="ChEBI" id="CHEBI:456215"/>
    </reaction>
</comment>
<dbReference type="InterPro" id="IPR042099">
    <property type="entry name" value="ANL_N_sf"/>
</dbReference>
<organism evidence="10 11">
    <name type="scientific">Pocillopora damicornis</name>
    <name type="common">Cauliflower coral</name>
    <name type="synonym">Millepora damicornis</name>
    <dbReference type="NCBI Taxonomy" id="46731"/>
    <lineage>
        <taxon>Eukaryota</taxon>
        <taxon>Metazoa</taxon>
        <taxon>Cnidaria</taxon>
        <taxon>Anthozoa</taxon>
        <taxon>Hexacorallia</taxon>
        <taxon>Scleractinia</taxon>
        <taxon>Astrocoeniina</taxon>
        <taxon>Pocilloporidae</taxon>
        <taxon>Pocillopora</taxon>
    </lineage>
</organism>
<dbReference type="PROSITE" id="PS00455">
    <property type="entry name" value="AMP_BINDING"/>
    <property type="match status" value="1"/>
</dbReference>
<sequence>MWLKNTKPAAYFRAYLKRFVSTKSCQTQNAVRDVRDFDSRRSTNKKLTQSYYHGTSLQPLLGNTIGQMFDKTVEKFPDREAYVFCEDGDRATFSQFQQEVDQLAEGLISRGLTKGDRLGIWAPNIREWLITQLAAAQIGLILVCLNTAYQGPETEYVLRKAGCKAVVMVDEFRTENFYDTMTRLIPELPHAKPGELQSERLPELKDVFVVSKSKKSFRGTTTFEELLYSTGEGARNQVNHNKSTLQFDEPACLQFTSGTTGRPKGVTMNHHALVNNAFLIGQFMNYSEPSRICNPWPLFHSGGVTVTSLVNVVWGVSVVYPSRGYNSTAILKAVQEEKCDTLYGTPPMVIDILAHPELKNYDLSSLRKGLFGATSCPEEVMRQAISKLNLKQLTVAYGLTETGPLVTQTPFDDPLERKVTTVGKVYPHTEMKIVDFKGNIVPVNTPGEICIRGYSVMMGYWGEEEETEDVIEPSRWFHSGDLGTMDERGYVRIVGRLKDVIMRGGENVYPAEIEYFLHTHPKIQDAQIISVPDERLGEEVCAWIKLRAGETMSAGEVKDFCKDQIAYFKIPRYIKFVDDYPMTASGKVLKYVMREQAKNEYKFYAT</sequence>
<dbReference type="GO" id="GO:0031956">
    <property type="term" value="F:medium-chain fatty acid-CoA ligase activity"/>
    <property type="evidence" value="ECO:0007669"/>
    <property type="project" value="UniProtKB-EC"/>
</dbReference>
<proteinExistence type="inferred from homology"/>
<evidence type="ECO:0000256" key="5">
    <source>
        <dbReference type="ARBA" id="ARBA00039638"/>
    </source>
</evidence>
<dbReference type="EC" id="6.2.1.2" evidence="4"/>
<evidence type="ECO:0000259" key="8">
    <source>
        <dbReference type="Pfam" id="PF00501"/>
    </source>
</evidence>
<evidence type="ECO:0000256" key="3">
    <source>
        <dbReference type="ARBA" id="ARBA00037247"/>
    </source>
</evidence>
<dbReference type="EMBL" id="RCHS01002931">
    <property type="protein sequence ID" value="RMX44882.1"/>
    <property type="molecule type" value="Genomic_DNA"/>
</dbReference>
<dbReference type="InterPro" id="IPR045851">
    <property type="entry name" value="AMP-bd_C_sf"/>
</dbReference>
<dbReference type="AlphaFoldDB" id="A0A3M6TTZ2"/>
<protein>
    <recommendedName>
        <fullName evidence="5">Medium-chain acyl-CoA ligase ACSF2, mitochondrial</fullName>
        <ecNumber evidence="4">6.2.1.2</ecNumber>
    </recommendedName>
</protein>